<sequence>MTTLNQPGSIERTVALSEIQAVLKTYCTLARGNTDWAQIETLFTADANFRFGPGGSIVVHPSQISAVAGDGEAAYIRHHLTSWRATFVGDSEARVDSQFLAITDQAPLGKLDHWGRWEDIFVREGDAWLIKDRLVVGEGAHPDGWLAQRTKSFEGGK</sequence>
<evidence type="ECO:0000259" key="1">
    <source>
        <dbReference type="Pfam" id="PF13577"/>
    </source>
</evidence>
<comment type="caution">
    <text evidence="2">The sequence shown here is derived from an EMBL/GenBank/DDBJ whole genome shotgun (WGS) entry which is preliminary data.</text>
</comment>
<dbReference type="Gene3D" id="3.10.450.50">
    <property type="match status" value="1"/>
</dbReference>
<accession>A0ABR3WAB1</accession>
<evidence type="ECO:0000313" key="3">
    <source>
        <dbReference type="Proteomes" id="UP001583177"/>
    </source>
</evidence>
<evidence type="ECO:0000313" key="2">
    <source>
        <dbReference type="EMBL" id="KAL1857046.1"/>
    </source>
</evidence>
<keyword evidence="3" id="KW-1185">Reference proteome</keyword>
<gene>
    <name evidence="2" type="ORF">Daus18300_010494</name>
</gene>
<dbReference type="InterPro" id="IPR037401">
    <property type="entry name" value="SnoaL-like"/>
</dbReference>
<protein>
    <recommendedName>
        <fullName evidence="1">SnoaL-like domain-containing protein</fullName>
    </recommendedName>
</protein>
<dbReference type="InterPro" id="IPR032710">
    <property type="entry name" value="NTF2-like_dom_sf"/>
</dbReference>
<feature type="domain" description="SnoaL-like" evidence="1">
    <location>
        <begin position="16"/>
        <end position="133"/>
    </location>
</feature>
<organism evidence="2 3">
    <name type="scientific">Diaporthe australafricana</name>
    <dbReference type="NCBI Taxonomy" id="127596"/>
    <lineage>
        <taxon>Eukaryota</taxon>
        <taxon>Fungi</taxon>
        <taxon>Dikarya</taxon>
        <taxon>Ascomycota</taxon>
        <taxon>Pezizomycotina</taxon>
        <taxon>Sordariomycetes</taxon>
        <taxon>Sordariomycetidae</taxon>
        <taxon>Diaporthales</taxon>
        <taxon>Diaporthaceae</taxon>
        <taxon>Diaporthe</taxon>
    </lineage>
</organism>
<dbReference type="Pfam" id="PF13577">
    <property type="entry name" value="SnoaL_4"/>
    <property type="match status" value="1"/>
</dbReference>
<reference evidence="2 3" key="1">
    <citation type="journal article" date="2024" name="IMA Fungus">
        <title>IMA Genome - F19 : A genome assembly and annotation guide to empower mycologists, including annotated draft genome sequences of Ceratocystis pirilliformis, Diaporthe australafricana, Fusarium ophioides, Paecilomyces lecythidis, and Sporothrix stenoceras.</title>
        <authorList>
            <person name="Aylward J."/>
            <person name="Wilson A.M."/>
            <person name="Visagie C.M."/>
            <person name="Spraker J."/>
            <person name="Barnes I."/>
            <person name="Buitendag C."/>
            <person name="Ceriani C."/>
            <person name="Del Mar Angel L."/>
            <person name="du Plessis D."/>
            <person name="Fuchs T."/>
            <person name="Gasser K."/>
            <person name="Kramer D."/>
            <person name="Li W."/>
            <person name="Munsamy K."/>
            <person name="Piso A."/>
            <person name="Price J.L."/>
            <person name="Sonnekus B."/>
            <person name="Thomas C."/>
            <person name="van der Nest A."/>
            <person name="van Dijk A."/>
            <person name="van Heerden A."/>
            <person name="van Vuuren N."/>
            <person name="Yilmaz N."/>
            <person name="Duong T.A."/>
            <person name="van der Merwe N.A."/>
            <person name="Wingfield M.J."/>
            <person name="Wingfield B.D."/>
        </authorList>
    </citation>
    <scope>NUCLEOTIDE SEQUENCE [LARGE SCALE GENOMIC DNA]</scope>
    <source>
        <strain evidence="2 3">CMW 18300</strain>
    </source>
</reference>
<dbReference type="Proteomes" id="UP001583177">
    <property type="component" value="Unassembled WGS sequence"/>
</dbReference>
<name>A0ABR3WAB1_9PEZI</name>
<dbReference type="SUPFAM" id="SSF54427">
    <property type="entry name" value="NTF2-like"/>
    <property type="match status" value="1"/>
</dbReference>
<proteinExistence type="predicted"/>
<dbReference type="EMBL" id="JAWRVE010000116">
    <property type="protein sequence ID" value="KAL1857046.1"/>
    <property type="molecule type" value="Genomic_DNA"/>
</dbReference>